<dbReference type="OMA" id="CYLSHAL"/>
<feature type="compositionally biased region" description="Polar residues" evidence="1">
    <location>
        <begin position="55"/>
        <end position="66"/>
    </location>
</feature>
<dbReference type="EMBL" id="JH431162">
    <property type="status" value="NOT_ANNOTATED_CDS"/>
    <property type="molecule type" value="Genomic_DNA"/>
</dbReference>
<feature type="region of interest" description="Disordered" evidence="1">
    <location>
        <begin position="1"/>
        <end position="83"/>
    </location>
</feature>
<sequence length="415" mass="46663">MAEGGGPPSKERGRGRGLPYGVPTQRQPLRQPMLNNSSRNTTSGRGPSEDILRSASVNDSASSQDGQVPEKKSSAPASYQLSPLAKEFIPRSTSNCHRSSSMRQPPVKDEVIQELEFQVEEMMTMLALNPGQFDLYVPVFLERVSDCTRLWNQNLRYNGARLCNYLAQNLISDTSDKIFRQLLLTRCQEEFDKREATLQANAHWMHGLVHFIGELFIHLELIGSDGNARKFEVLGTGLCHFLDLLLAHQNDDNLKCVGQFTGAVLEDEFHSKPDHYFEKVLAKVKDVSNNTNNNISPYIKEMLSKIAELRTCNWGRATSSPISKEEPFIGDFCCLSLQDDPVLYGPDGQPMSSEETQFLESNQYLYDGEDEYGDYSDFGQGEEWSAGDDQMTDEMAAAFEEFLAQQSNTIFNAFE</sequence>
<proteinExistence type="predicted"/>
<dbReference type="Pfam" id="PF07145">
    <property type="entry name" value="PAM2"/>
    <property type="match status" value="1"/>
</dbReference>
<evidence type="ECO:0000313" key="2">
    <source>
        <dbReference type="EnsemblMetazoa" id="SMAR015015-PA"/>
    </source>
</evidence>
<dbReference type="PhylomeDB" id="T1JMD5"/>
<accession>T1JMD5</accession>
<keyword evidence="3" id="KW-1185">Reference proteome</keyword>
<dbReference type="AlphaFoldDB" id="T1JMD5"/>
<evidence type="ECO:0000313" key="3">
    <source>
        <dbReference type="Proteomes" id="UP000014500"/>
    </source>
</evidence>
<reference evidence="3" key="1">
    <citation type="submission" date="2011-05" db="EMBL/GenBank/DDBJ databases">
        <authorList>
            <person name="Richards S.R."/>
            <person name="Qu J."/>
            <person name="Jiang H."/>
            <person name="Jhangiani S.N."/>
            <person name="Agravi P."/>
            <person name="Goodspeed R."/>
            <person name="Gross S."/>
            <person name="Mandapat C."/>
            <person name="Jackson L."/>
            <person name="Mathew T."/>
            <person name="Pu L."/>
            <person name="Thornton R."/>
            <person name="Saada N."/>
            <person name="Wilczek-Boney K.B."/>
            <person name="Lee S."/>
            <person name="Kovar C."/>
            <person name="Wu Y."/>
            <person name="Scherer S.E."/>
            <person name="Worley K.C."/>
            <person name="Muzny D.M."/>
            <person name="Gibbs R."/>
        </authorList>
    </citation>
    <scope>NUCLEOTIDE SEQUENCE</scope>
    <source>
        <strain evidence="3">Brora</strain>
    </source>
</reference>
<dbReference type="GO" id="GO:0008494">
    <property type="term" value="F:translation activator activity"/>
    <property type="evidence" value="ECO:0007669"/>
    <property type="project" value="TreeGrafter"/>
</dbReference>
<dbReference type="InterPro" id="IPR016024">
    <property type="entry name" value="ARM-type_fold"/>
</dbReference>
<dbReference type="PANTHER" id="PTHR23254:SF15">
    <property type="entry name" value="POLYADENYLATE-BINDING PROTEIN-INTERACTING PROTEIN 1"/>
    <property type="match status" value="1"/>
</dbReference>
<dbReference type="PANTHER" id="PTHR23254">
    <property type="entry name" value="EIF4G DOMAIN PROTEIN"/>
    <property type="match status" value="1"/>
</dbReference>
<dbReference type="Gene3D" id="1.25.40.180">
    <property type="match status" value="1"/>
</dbReference>
<dbReference type="eggNOG" id="KOG0401">
    <property type="taxonomic scope" value="Eukaryota"/>
</dbReference>
<feature type="compositionally biased region" description="Polar residues" evidence="1">
    <location>
        <begin position="24"/>
        <end position="45"/>
    </location>
</feature>
<dbReference type="EnsemblMetazoa" id="SMAR015015-RA">
    <property type="protein sequence ID" value="SMAR015015-PA"/>
    <property type="gene ID" value="SMAR015015"/>
</dbReference>
<evidence type="ECO:0000256" key="1">
    <source>
        <dbReference type="SAM" id="MobiDB-lite"/>
    </source>
</evidence>
<dbReference type="STRING" id="126957.T1JMD5"/>
<protein>
    <recommendedName>
        <fullName evidence="4">MIF4G domain-containing protein</fullName>
    </recommendedName>
</protein>
<dbReference type="GO" id="GO:0006446">
    <property type="term" value="P:regulation of translational initiation"/>
    <property type="evidence" value="ECO:0007669"/>
    <property type="project" value="TreeGrafter"/>
</dbReference>
<name>T1JMD5_STRMM</name>
<dbReference type="InterPro" id="IPR051367">
    <property type="entry name" value="mRNA_TranslReg/HistoneTransl"/>
</dbReference>
<dbReference type="HOGENOM" id="CLU_639823_0_0_1"/>
<dbReference type="InterPro" id="IPR009818">
    <property type="entry name" value="PAM2_motif"/>
</dbReference>
<organism evidence="2 3">
    <name type="scientific">Strigamia maritima</name>
    <name type="common">European centipede</name>
    <name type="synonym">Geophilus maritimus</name>
    <dbReference type="NCBI Taxonomy" id="126957"/>
    <lineage>
        <taxon>Eukaryota</taxon>
        <taxon>Metazoa</taxon>
        <taxon>Ecdysozoa</taxon>
        <taxon>Arthropoda</taxon>
        <taxon>Myriapoda</taxon>
        <taxon>Chilopoda</taxon>
        <taxon>Pleurostigmophora</taxon>
        <taxon>Geophilomorpha</taxon>
        <taxon>Linotaeniidae</taxon>
        <taxon>Strigamia</taxon>
    </lineage>
</organism>
<reference evidence="2" key="2">
    <citation type="submission" date="2015-02" db="UniProtKB">
        <authorList>
            <consortium name="EnsemblMetazoa"/>
        </authorList>
    </citation>
    <scope>IDENTIFICATION</scope>
</reference>
<dbReference type="Proteomes" id="UP000014500">
    <property type="component" value="Unassembled WGS sequence"/>
</dbReference>
<evidence type="ECO:0008006" key="4">
    <source>
        <dbReference type="Google" id="ProtNLM"/>
    </source>
</evidence>
<dbReference type="SUPFAM" id="SSF48371">
    <property type="entry name" value="ARM repeat"/>
    <property type="match status" value="1"/>
</dbReference>